<feature type="transmembrane region" description="Helical" evidence="7">
    <location>
        <begin position="190"/>
        <end position="209"/>
    </location>
</feature>
<keyword evidence="9" id="KW-1185">Reference proteome</keyword>
<feature type="transmembrane region" description="Helical" evidence="7">
    <location>
        <begin position="111"/>
        <end position="132"/>
    </location>
</feature>
<feature type="transmembrane region" description="Helical" evidence="7">
    <location>
        <begin position="240"/>
        <end position="260"/>
    </location>
</feature>
<dbReference type="Proteomes" id="UP001212841">
    <property type="component" value="Unassembled WGS sequence"/>
</dbReference>
<comment type="caution">
    <text evidence="8">The sequence shown here is derived from an EMBL/GenBank/DDBJ whole genome shotgun (WGS) entry which is preliminary data.</text>
</comment>
<comment type="subcellular location">
    <subcellularLocation>
        <location evidence="1">Membrane</location>
        <topology evidence="1">Multi-pass membrane protein</topology>
    </subcellularLocation>
</comment>
<dbReference type="EMBL" id="JADGJD010001163">
    <property type="protein sequence ID" value="KAJ3046461.1"/>
    <property type="molecule type" value="Genomic_DNA"/>
</dbReference>
<evidence type="ECO:0000256" key="1">
    <source>
        <dbReference type="ARBA" id="ARBA00004141"/>
    </source>
</evidence>
<dbReference type="InterPro" id="IPR051633">
    <property type="entry name" value="AceTr"/>
</dbReference>
<dbReference type="Pfam" id="PF01184">
    <property type="entry name" value="Gpr1_Fun34_YaaH"/>
    <property type="match status" value="1"/>
</dbReference>
<dbReference type="PANTHER" id="PTHR31123:SF1">
    <property type="entry name" value="ACCUMULATION OF DYADS PROTEIN 2-RELATED"/>
    <property type="match status" value="1"/>
</dbReference>
<evidence type="ECO:0000313" key="9">
    <source>
        <dbReference type="Proteomes" id="UP001212841"/>
    </source>
</evidence>
<feature type="transmembrane region" description="Helical" evidence="7">
    <location>
        <begin position="82"/>
        <end position="99"/>
    </location>
</feature>
<evidence type="ECO:0000256" key="3">
    <source>
        <dbReference type="ARBA" id="ARBA00022692"/>
    </source>
</evidence>
<keyword evidence="3 7" id="KW-0812">Transmembrane</keyword>
<evidence type="ECO:0000256" key="7">
    <source>
        <dbReference type="SAM" id="Phobius"/>
    </source>
</evidence>
<dbReference type="PANTHER" id="PTHR31123">
    <property type="entry name" value="ACCUMULATION OF DYADS PROTEIN 2-RELATED"/>
    <property type="match status" value="1"/>
</dbReference>
<reference evidence="8" key="1">
    <citation type="submission" date="2020-05" db="EMBL/GenBank/DDBJ databases">
        <title>Phylogenomic resolution of chytrid fungi.</title>
        <authorList>
            <person name="Stajich J.E."/>
            <person name="Amses K."/>
            <person name="Simmons R."/>
            <person name="Seto K."/>
            <person name="Myers J."/>
            <person name="Bonds A."/>
            <person name="Quandt C.A."/>
            <person name="Barry K."/>
            <person name="Liu P."/>
            <person name="Grigoriev I."/>
            <person name="Longcore J.E."/>
            <person name="James T.Y."/>
        </authorList>
    </citation>
    <scope>NUCLEOTIDE SEQUENCE</scope>
    <source>
        <strain evidence="8">JEL0318</strain>
    </source>
</reference>
<evidence type="ECO:0000256" key="5">
    <source>
        <dbReference type="ARBA" id="ARBA00023136"/>
    </source>
</evidence>
<feature type="region of interest" description="Disordered" evidence="6">
    <location>
        <begin position="1"/>
        <end position="40"/>
    </location>
</feature>
<accession>A0AAD5S7N7</accession>
<feature type="transmembrane region" description="Helical" evidence="7">
    <location>
        <begin position="216"/>
        <end position="234"/>
    </location>
</feature>
<gene>
    <name evidence="8" type="ORF">HK097_000844</name>
</gene>
<dbReference type="GO" id="GO:0005886">
    <property type="term" value="C:plasma membrane"/>
    <property type="evidence" value="ECO:0007669"/>
    <property type="project" value="TreeGrafter"/>
</dbReference>
<evidence type="ECO:0000313" key="8">
    <source>
        <dbReference type="EMBL" id="KAJ3046461.1"/>
    </source>
</evidence>
<feature type="compositionally biased region" description="Polar residues" evidence="6">
    <location>
        <begin position="9"/>
        <end position="32"/>
    </location>
</feature>
<feature type="transmembrane region" description="Helical" evidence="7">
    <location>
        <begin position="141"/>
        <end position="159"/>
    </location>
</feature>
<name>A0AAD5S7N7_9FUNG</name>
<evidence type="ECO:0000256" key="2">
    <source>
        <dbReference type="ARBA" id="ARBA00005587"/>
    </source>
</evidence>
<sequence length="305" mass="32788">MVFGHHHNTTPSNLEAGNPNPTATHGSHTTIPGTGDNVGLPVGYRTGPDANPVAHLKHAPIGDNTMAPPTYVFLKPIAHPSALGLAAYASASFVFSAYLAEWYGNDATATIIWPFLLTFGGLGQLAAGMWSFHARDTLNSVLHTTWGAFWAALAIYYALVATQQGAATTVQGNQNFIPDAGTRWGHLQNFAIWQVPLAAITSICMCAALRRDKLASLIYALMAVGSALSVIGWFTTTTSILKIAAYFWLASSLGALARVFDKLVGESAKKDHVLPLYRKNRNAGDNTYRGWDSAYREPGVVQGEW</sequence>
<dbReference type="AlphaFoldDB" id="A0AAD5S7N7"/>
<proteinExistence type="inferred from homology"/>
<dbReference type="InterPro" id="IPR000791">
    <property type="entry name" value="Gpr1/Fun34/SatP-like"/>
</dbReference>
<dbReference type="GO" id="GO:0015123">
    <property type="term" value="F:acetate transmembrane transporter activity"/>
    <property type="evidence" value="ECO:0007669"/>
    <property type="project" value="TreeGrafter"/>
</dbReference>
<keyword evidence="4 7" id="KW-1133">Transmembrane helix</keyword>
<comment type="similarity">
    <text evidence="2">Belongs to the acetate uptake transporter (AceTr) (TC 2.A.96) family.</text>
</comment>
<organism evidence="8 9">
    <name type="scientific">Rhizophlyctis rosea</name>
    <dbReference type="NCBI Taxonomy" id="64517"/>
    <lineage>
        <taxon>Eukaryota</taxon>
        <taxon>Fungi</taxon>
        <taxon>Fungi incertae sedis</taxon>
        <taxon>Chytridiomycota</taxon>
        <taxon>Chytridiomycota incertae sedis</taxon>
        <taxon>Chytridiomycetes</taxon>
        <taxon>Rhizophlyctidales</taxon>
        <taxon>Rhizophlyctidaceae</taxon>
        <taxon>Rhizophlyctis</taxon>
    </lineage>
</organism>
<evidence type="ECO:0000256" key="4">
    <source>
        <dbReference type="ARBA" id="ARBA00022989"/>
    </source>
</evidence>
<protein>
    <submittedName>
        <fullName evidence="8">Uncharacterized protein</fullName>
    </submittedName>
</protein>
<evidence type="ECO:0000256" key="6">
    <source>
        <dbReference type="SAM" id="MobiDB-lite"/>
    </source>
</evidence>
<keyword evidence="5 7" id="KW-0472">Membrane</keyword>